<dbReference type="EMBL" id="CAJNOC010000465">
    <property type="protein sequence ID" value="CAF0764871.1"/>
    <property type="molecule type" value="Genomic_DNA"/>
</dbReference>
<dbReference type="OrthoDB" id="10014409at2759"/>
<organism evidence="2 3">
    <name type="scientific">Brachionus calyciflorus</name>
    <dbReference type="NCBI Taxonomy" id="104777"/>
    <lineage>
        <taxon>Eukaryota</taxon>
        <taxon>Metazoa</taxon>
        <taxon>Spiralia</taxon>
        <taxon>Gnathifera</taxon>
        <taxon>Rotifera</taxon>
        <taxon>Eurotatoria</taxon>
        <taxon>Monogononta</taxon>
        <taxon>Pseudotrocha</taxon>
        <taxon>Ploima</taxon>
        <taxon>Brachionidae</taxon>
        <taxon>Brachionus</taxon>
    </lineage>
</organism>
<dbReference type="InterPro" id="IPR000477">
    <property type="entry name" value="RT_dom"/>
</dbReference>
<gene>
    <name evidence="2" type="ORF">OXX778_LOCUS4632</name>
</gene>
<evidence type="ECO:0000259" key="1">
    <source>
        <dbReference type="PROSITE" id="PS50878"/>
    </source>
</evidence>
<dbReference type="Pfam" id="PF03372">
    <property type="entry name" value="Exo_endo_phos"/>
    <property type="match status" value="1"/>
</dbReference>
<reference evidence="2" key="1">
    <citation type="submission" date="2021-02" db="EMBL/GenBank/DDBJ databases">
        <authorList>
            <person name="Nowell W R."/>
        </authorList>
    </citation>
    <scope>NUCLEOTIDE SEQUENCE</scope>
    <source>
        <strain evidence="2">Ploen Becks lab</strain>
    </source>
</reference>
<sequence>MNRDFINESNFTSSINNQFNFNQSNSILVNTTNMSLNFVAYNCFGLKSNKSFIEKLVKSYDVCFFSEHWLAEEEEYFFKALSLTHNFYFKASFSIFDKNKNKKNNSKNGRSFGGLCWSVRKNLLVESVEFFDNEVNNKDKPNILLGDFNASFIRAPPTRFDLELRAFVRSNNLINSFSSLTTISDYYTYKKGDYISQIDYIILNNEASKIVHKTKMYCIIDDINDLSDHKPINGELTLKLFNENPCLEEIRSKKFHKFDWKSLSFINRYKANMEKICLDDYCFDLNQELEKNIDQNFERLSKFMLKCARLAEKEEEKNHNNFLNLNFEGLISINQFGYKKNTSCKHAYFVVNETINYYKNGKSELKIVGLDATKAFDKLWREGLFYKLYPKIDEWIWRAIVSYYAESKIIVRIKDKKSKAYKTSQGVKQGGILSGFLFNFFINDLIEQCLDLNIGAKIGDKNVSVIGYCDDTFKSIKSIELMEDCTNRGLIDSIMFILNEKIGCQFKEMVNILAGLLNNGFK</sequence>
<dbReference type="InterPro" id="IPR005135">
    <property type="entry name" value="Endo/exonuclease/phosphatase"/>
</dbReference>
<evidence type="ECO:0000313" key="2">
    <source>
        <dbReference type="EMBL" id="CAF0764871.1"/>
    </source>
</evidence>
<dbReference type="GO" id="GO:0003824">
    <property type="term" value="F:catalytic activity"/>
    <property type="evidence" value="ECO:0007669"/>
    <property type="project" value="InterPro"/>
</dbReference>
<dbReference type="Gene3D" id="3.60.10.10">
    <property type="entry name" value="Endonuclease/exonuclease/phosphatase"/>
    <property type="match status" value="1"/>
</dbReference>
<dbReference type="PROSITE" id="PS50878">
    <property type="entry name" value="RT_POL"/>
    <property type="match status" value="1"/>
</dbReference>
<accession>A0A813QBV2</accession>
<comment type="caution">
    <text evidence="2">The sequence shown here is derived from an EMBL/GenBank/DDBJ whole genome shotgun (WGS) entry which is preliminary data.</text>
</comment>
<dbReference type="Proteomes" id="UP000663879">
    <property type="component" value="Unassembled WGS sequence"/>
</dbReference>
<protein>
    <recommendedName>
        <fullName evidence="1">Reverse transcriptase domain-containing protein</fullName>
    </recommendedName>
</protein>
<dbReference type="Pfam" id="PF00078">
    <property type="entry name" value="RVT_1"/>
    <property type="match status" value="1"/>
</dbReference>
<keyword evidence="3" id="KW-1185">Reference proteome</keyword>
<name>A0A813QBV2_9BILA</name>
<dbReference type="AlphaFoldDB" id="A0A813QBV2"/>
<dbReference type="SUPFAM" id="SSF56672">
    <property type="entry name" value="DNA/RNA polymerases"/>
    <property type="match status" value="1"/>
</dbReference>
<dbReference type="InterPro" id="IPR036691">
    <property type="entry name" value="Endo/exonu/phosph_ase_sf"/>
</dbReference>
<feature type="domain" description="Reverse transcriptase" evidence="1">
    <location>
        <begin position="292"/>
        <end position="522"/>
    </location>
</feature>
<dbReference type="SUPFAM" id="SSF56219">
    <property type="entry name" value="DNase I-like"/>
    <property type="match status" value="1"/>
</dbReference>
<evidence type="ECO:0000313" key="3">
    <source>
        <dbReference type="Proteomes" id="UP000663879"/>
    </source>
</evidence>
<dbReference type="InterPro" id="IPR043502">
    <property type="entry name" value="DNA/RNA_pol_sf"/>
</dbReference>
<dbReference type="PANTHER" id="PTHR19446">
    <property type="entry name" value="REVERSE TRANSCRIPTASES"/>
    <property type="match status" value="1"/>
</dbReference>
<proteinExistence type="predicted"/>